<organism evidence="1">
    <name type="scientific">Staphylococcus aureus</name>
    <dbReference type="NCBI Taxonomy" id="1280"/>
    <lineage>
        <taxon>Bacteria</taxon>
        <taxon>Bacillati</taxon>
        <taxon>Bacillota</taxon>
        <taxon>Bacilli</taxon>
        <taxon>Bacillales</taxon>
        <taxon>Staphylococcaceae</taxon>
        <taxon>Staphylococcus</taxon>
    </lineage>
</organism>
<dbReference type="AlphaFoldDB" id="D2JKS4"/>
<name>D2JKS4_STAAU</name>
<dbReference type="EMBL" id="GQ915266">
    <property type="protein sequence ID" value="ADA80935.1"/>
    <property type="molecule type" value="Genomic_DNA"/>
</dbReference>
<evidence type="ECO:0000313" key="2">
    <source>
        <dbReference type="EMBL" id="ADA80986.1"/>
    </source>
</evidence>
<dbReference type="EMBL" id="GQ915267">
    <property type="protein sequence ID" value="ADA80986.1"/>
    <property type="molecule type" value="Genomic_DNA"/>
</dbReference>
<geneLocation type="plasmid" evidence="1">
    <name>pSK74</name>
</geneLocation>
<protein>
    <submittedName>
        <fullName evidence="1">Uncharacterized protein</fullName>
    </submittedName>
</protein>
<proteinExistence type="predicted"/>
<reference evidence="1" key="1">
    <citation type="submission" date="2009-09" db="EMBL/GenBank/DDBJ databases">
        <authorList>
            <person name="Gill J."/>
            <person name="Borman J."/>
            <person name="Shetty J."/>
            <person name="Hostetler J."/>
            <person name="Durkin S."/>
            <person name="Montgomery B."/>
        </authorList>
    </citation>
    <scope>NUCLEOTIDE SEQUENCE</scope>
    <source>
        <strain evidence="2">SK1011</strain>
        <strain evidence="1">SK1064</strain>
        <plasmid evidence="2">pSK60</plasmid>
        <plasmid evidence="1">pSK74</plasmid>
    </source>
</reference>
<reference evidence="1" key="2">
    <citation type="submission" date="2009-12" db="EMBL/GenBank/DDBJ databases">
        <authorList>
            <person name="Summers A.O."/>
            <person name="Shearer J."/>
            <person name="Wireman J."/>
        </authorList>
    </citation>
    <scope>NUCLEOTIDE SEQUENCE</scope>
    <source>
        <strain evidence="2">SK1011</strain>
        <strain evidence="1">SK1064</strain>
        <plasmid evidence="2">pSK60</plasmid>
        <plasmid evidence="1">pSK74</plasmid>
    </source>
</reference>
<geneLocation type="plasmid" evidence="2">
    <name>pSK60</name>
</geneLocation>
<evidence type="ECO:0000313" key="1">
    <source>
        <dbReference type="EMBL" id="ADA80935.1"/>
    </source>
</evidence>
<accession>D2JKS4</accession>
<keyword evidence="1" id="KW-0614">Plasmid</keyword>
<gene>
    <name evidence="1" type="ORF">SAP084B_021</name>
    <name evidence="2" type="ORF">SAP086A_024</name>
</gene>
<sequence>MSGFARYPMYTWGQISLMLLRSYGVLREKIKILDFDKKCLAGI</sequence>